<name>A0ABR2AUZ3_9ROSI</name>
<comment type="caution">
    <text evidence="1">The sequence shown here is derived from an EMBL/GenBank/DDBJ whole genome shotgun (WGS) entry which is preliminary data.</text>
</comment>
<dbReference type="EMBL" id="JBBPBM010000285">
    <property type="protein sequence ID" value="KAK8497932.1"/>
    <property type="molecule type" value="Genomic_DNA"/>
</dbReference>
<proteinExistence type="predicted"/>
<protein>
    <submittedName>
        <fullName evidence="1">Uncharacterized protein</fullName>
    </submittedName>
</protein>
<accession>A0ABR2AUZ3</accession>
<dbReference type="Proteomes" id="UP001472677">
    <property type="component" value="Unassembled WGS sequence"/>
</dbReference>
<sequence>MVGRLIPKHNWAMGKLSTGGCGYGGANAELVWVSTIEQCEVVADVVLGDKSQELWGLDSARKDYVTSAGLVGVTERVFCDHGEVCSEGDVQYATTGARSGEGLDVELVPESAVGRDSPVSLTLGYNLVFVEKRGSTIGENGGDSPAGAILGSVGAFVASVIRFVEGSARKVKLVNSLVEALGSSAQQRVIATARSRRGRSRPAKGNYPVEACGEVECGIISVYAPLLLLDDDRDWDPRPFRFLNCLLDCKDIVRRFGVEWLRLAELGVGMELWLGYGG</sequence>
<evidence type="ECO:0000313" key="1">
    <source>
        <dbReference type="EMBL" id="KAK8497932.1"/>
    </source>
</evidence>
<organism evidence="1 2">
    <name type="scientific">Hibiscus sabdariffa</name>
    <name type="common">roselle</name>
    <dbReference type="NCBI Taxonomy" id="183260"/>
    <lineage>
        <taxon>Eukaryota</taxon>
        <taxon>Viridiplantae</taxon>
        <taxon>Streptophyta</taxon>
        <taxon>Embryophyta</taxon>
        <taxon>Tracheophyta</taxon>
        <taxon>Spermatophyta</taxon>
        <taxon>Magnoliopsida</taxon>
        <taxon>eudicotyledons</taxon>
        <taxon>Gunneridae</taxon>
        <taxon>Pentapetalae</taxon>
        <taxon>rosids</taxon>
        <taxon>malvids</taxon>
        <taxon>Malvales</taxon>
        <taxon>Malvaceae</taxon>
        <taxon>Malvoideae</taxon>
        <taxon>Hibiscus</taxon>
    </lineage>
</organism>
<gene>
    <name evidence="1" type="ORF">V6N12_057197</name>
</gene>
<evidence type="ECO:0000313" key="2">
    <source>
        <dbReference type="Proteomes" id="UP001472677"/>
    </source>
</evidence>
<keyword evidence="2" id="KW-1185">Reference proteome</keyword>
<reference evidence="1 2" key="1">
    <citation type="journal article" date="2024" name="G3 (Bethesda)">
        <title>Genome assembly of Hibiscus sabdariffa L. provides insights into metabolisms of medicinal natural products.</title>
        <authorList>
            <person name="Kim T."/>
        </authorList>
    </citation>
    <scope>NUCLEOTIDE SEQUENCE [LARGE SCALE GENOMIC DNA]</scope>
    <source>
        <strain evidence="1">TK-2024</strain>
        <tissue evidence="1">Old leaves</tissue>
    </source>
</reference>